<protein>
    <submittedName>
        <fullName evidence="1">DNA-protecting protein DprA</fullName>
    </submittedName>
</protein>
<dbReference type="RefSeq" id="WP_206610186.1">
    <property type="nucleotide sequence ID" value="NZ_QWGR01000181.1"/>
</dbReference>
<evidence type="ECO:0000313" key="1">
    <source>
        <dbReference type="EMBL" id="RIJ44124.1"/>
    </source>
</evidence>
<gene>
    <name evidence="1" type="ORF">D1614_24505</name>
</gene>
<dbReference type="AlphaFoldDB" id="A0A399SM81"/>
<comment type="caution">
    <text evidence="1">The sequence shown here is derived from an EMBL/GenBank/DDBJ whole genome shotgun (WGS) entry which is preliminary data.</text>
</comment>
<keyword evidence="2" id="KW-1185">Reference proteome</keyword>
<dbReference type="EMBL" id="QWGR01000181">
    <property type="protein sequence ID" value="RIJ44124.1"/>
    <property type="molecule type" value="Genomic_DNA"/>
</dbReference>
<accession>A0A399SM81</accession>
<evidence type="ECO:0000313" key="2">
    <source>
        <dbReference type="Proteomes" id="UP000265926"/>
    </source>
</evidence>
<name>A0A399SM81_9BACT</name>
<reference evidence="1 2" key="1">
    <citation type="submission" date="2018-08" db="EMBL/GenBank/DDBJ databases">
        <title>Pallidiluteibacterium maritimus gen. nov., sp. nov., isolated from coastal sediment.</title>
        <authorList>
            <person name="Zhou L.Y."/>
        </authorList>
    </citation>
    <scope>NUCLEOTIDE SEQUENCE [LARGE SCALE GENOMIC DNA]</scope>
    <source>
        <strain evidence="1 2">XSD2</strain>
    </source>
</reference>
<proteinExistence type="predicted"/>
<feature type="non-terminal residue" evidence="1">
    <location>
        <position position="77"/>
    </location>
</feature>
<organism evidence="1 2">
    <name type="scientific">Maribellus luteus</name>
    <dbReference type="NCBI Taxonomy" id="2305463"/>
    <lineage>
        <taxon>Bacteria</taxon>
        <taxon>Pseudomonadati</taxon>
        <taxon>Bacteroidota</taxon>
        <taxon>Bacteroidia</taxon>
        <taxon>Marinilabiliales</taxon>
        <taxon>Prolixibacteraceae</taxon>
        <taxon>Maribellus</taxon>
    </lineage>
</organism>
<dbReference type="Proteomes" id="UP000265926">
    <property type="component" value="Unassembled WGS sequence"/>
</dbReference>
<sequence>MKKELYPRLAACGVSWKIVELIERFGWIEPRELPVSANERRRYERALDMPDTPDAWTIADEDFPERLRTIPDPVYAL</sequence>